<sequence>MLEVDARTVTVNLEDYKLACTLRKGKLVKTVYSNKEIYTSNHNVKGKNKCLIASGQLKGYEVIKEGNHFLLTEDANKFKTTEDCTYNATVTKDYLILITLETPSTLVVIDRQTRELLESANYSG</sequence>
<protein>
    <submittedName>
        <fullName evidence="1">Uncharacterized protein</fullName>
    </submittedName>
</protein>
<gene>
    <name evidence="1" type="ORF">CPLFYP93_02360</name>
</gene>
<proteinExistence type="predicted"/>
<evidence type="ECO:0000313" key="1">
    <source>
        <dbReference type="EMBL" id="VYU46206.1"/>
    </source>
</evidence>
<dbReference type="AlphaFoldDB" id="A0A6N3F2T7"/>
<dbReference type="EMBL" id="CACRTV010000057">
    <property type="protein sequence ID" value="VYU46206.1"/>
    <property type="molecule type" value="Genomic_DNA"/>
</dbReference>
<organism evidence="1">
    <name type="scientific">Clostridium paraputrificum</name>
    <dbReference type="NCBI Taxonomy" id="29363"/>
    <lineage>
        <taxon>Bacteria</taxon>
        <taxon>Bacillati</taxon>
        <taxon>Bacillota</taxon>
        <taxon>Clostridia</taxon>
        <taxon>Eubacteriales</taxon>
        <taxon>Clostridiaceae</taxon>
        <taxon>Clostridium</taxon>
    </lineage>
</organism>
<accession>A0A6N3F2T7</accession>
<reference evidence="1" key="1">
    <citation type="submission" date="2019-11" db="EMBL/GenBank/DDBJ databases">
        <authorList>
            <person name="Feng L."/>
        </authorList>
    </citation>
    <scope>NUCLEOTIDE SEQUENCE</scope>
    <source>
        <strain evidence="1">CParaputrificumLFYP93</strain>
    </source>
</reference>
<dbReference type="RefSeq" id="WP_156561729.1">
    <property type="nucleotide sequence ID" value="NZ_CACRTV010000057.1"/>
</dbReference>
<name>A0A6N3F2T7_9CLOT</name>